<protein>
    <submittedName>
        <fullName evidence="1">Uncharacterized protein</fullName>
    </submittedName>
</protein>
<comment type="caution">
    <text evidence="1">The sequence shown here is derived from an EMBL/GenBank/DDBJ whole genome shotgun (WGS) entry which is preliminary data.</text>
</comment>
<keyword evidence="2" id="KW-1185">Reference proteome</keyword>
<gene>
    <name evidence="1" type="ORF">VNO77_18770</name>
</gene>
<evidence type="ECO:0000313" key="1">
    <source>
        <dbReference type="EMBL" id="KAK7338169.1"/>
    </source>
</evidence>
<name>A0AAN9LPW2_CANGL</name>
<sequence>MVLHGLLYWIKMDLFCLDMADPNLGNHSNVGTRGTCTLITPYRYSKAPELSMVGDIRAALAPYRDLWKVTRHIRGWICCQLIVGVSRSCFTHSSIQGNHVSVGSRFSFPCSRGFAKNHCIENQILFHGSSRSSQGRTVQQRSWKWVEMDGKNQKIKLFKGSQGQNLYEINAYYTKILVLTQCYHHADLPRDNKTYVHMEPQQEKPSKRIWKRSWPYIVGSNIQNGFMILKHSSLHAFNLFVMPLCMHQDSQAFEIANDASIYLRVLPAKWL</sequence>
<accession>A0AAN9LPW2</accession>
<dbReference type="AlphaFoldDB" id="A0AAN9LPW2"/>
<proteinExistence type="predicted"/>
<dbReference type="EMBL" id="JAYMYQ010000004">
    <property type="protein sequence ID" value="KAK7338169.1"/>
    <property type="molecule type" value="Genomic_DNA"/>
</dbReference>
<evidence type="ECO:0000313" key="2">
    <source>
        <dbReference type="Proteomes" id="UP001367508"/>
    </source>
</evidence>
<dbReference type="Proteomes" id="UP001367508">
    <property type="component" value="Unassembled WGS sequence"/>
</dbReference>
<reference evidence="1 2" key="1">
    <citation type="submission" date="2024-01" db="EMBL/GenBank/DDBJ databases">
        <title>The genomes of 5 underutilized Papilionoideae crops provide insights into root nodulation and disease resistanc.</title>
        <authorList>
            <person name="Jiang F."/>
        </authorList>
    </citation>
    <scope>NUCLEOTIDE SEQUENCE [LARGE SCALE GENOMIC DNA]</scope>
    <source>
        <strain evidence="1">LVBAO_FW01</strain>
        <tissue evidence="1">Leaves</tissue>
    </source>
</reference>
<organism evidence="1 2">
    <name type="scientific">Canavalia gladiata</name>
    <name type="common">Sword bean</name>
    <name type="synonym">Dolichos gladiatus</name>
    <dbReference type="NCBI Taxonomy" id="3824"/>
    <lineage>
        <taxon>Eukaryota</taxon>
        <taxon>Viridiplantae</taxon>
        <taxon>Streptophyta</taxon>
        <taxon>Embryophyta</taxon>
        <taxon>Tracheophyta</taxon>
        <taxon>Spermatophyta</taxon>
        <taxon>Magnoliopsida</taxon>
        <taxon>eudicotyledons</taxon>
        <taxon>Gunneridae</taxon>
        <taxon>Pentapetalae</taxon>
        <taxon>rosids</taxon>
        <taxon>fabids</taxon>
        <taxon>Fabales</taxon>
        <taxon>Fabaceae</taxon>
        <taxon>Papilionoideae</taxon>
        <taxon>50 kb inversion clade</taxon>
        <taxon>NPAAA clade</taxon>
        <taxon>indigoferoid/millettioid clade</taxon>
        <taxon>Phaseoleae</taxon>
        <taxon>Canavalia</taxon>
    </lineage>
</organism>